<keyword evidence="5" id="KW-1185">Reference proteome</keyword>
<dbReference type="Pfam" id="PF00583">
    <property type="entry name" value="Acetyltransf_1"/>
    <property type="match status" value="1"/>
</dbReference>
<evidence type="ECO:0000256" key="1">
    <source>
        <dbReference type="ARBA" id="ARBA00022679"/>
    </source>
</evidence>
<accession>A0ABW1KNC7</accession>
<dbReference type="Proteomes" id="UP001596203">
    <property type="component" value="Unassembled WGS sequence"/>
</dbReference>
<dbReference type="SUPFAM" id="SSF55729">
    <property type="entry name" value="Acyl-CoA N-acyltransferases (Nat)"/>
    <property type="match status" value="1"/>
</dbReference>
<protein>
    <submittedName>
        <fullName evidence="4">GNAT family N-acetyltransferase</fullName>
        <ecNumber evidence="4">2.3.1.-</ecNumber>
    </submittedName>
</protein>
<evidence type="ECO:0000256" key="2">
    <source>
        <dbReference type="ARBA" id="ARBA00023315"/>
    </source>
</evidence>
<reference evidence="5" key="1">
    <citation type="journal article" date="2019" name="Int. J. Syst. Evol. Microbiol.">
        <title>The Global Catalogue of Microorganisms (GCM) 10K type strain sequencing project: providing services to taxonomists for standard genome sequencing and annotation.</title>
        <authorList>
            <consortium name="The Broad Institute Genomics Platform"/>
            <consortium name="The Broad Institute Genome Sequencing Center for Infectious Disease"/>
            <person name="Wu L."/>
            <person name="Ma J."/>
        </authorList>
    </citation>
    <scope>NUCLEOTIDE SEQUENCE [LARGE SCALE GENOMIC DNA]</scope>
    <source>
        <strain evidence="5">ZS-35-S2</strain>
    </source>
</reference>
<organism evidence="4 5">
    <name type="scientific">Plantactinospora solaniradicis</name>
    <dbReference type="NCBI Taxonomy" id="1723736"/>
    <lineage>
        <taxon>Bacteria</taxon>
        <taxon>Bacillati</taxon>
        <taxon>Actinomycetota</taxon>
        <taxon>Actinomycetes</taxon>
        <taxon>Micromonosporales</taxon>
        <taxon>Micromonosporaceae</taxon>
        <taxon>Plantactinospora</taxon>
    </lineage>
</organism>
<comment type="caution">
    <text evidence="4">The sequence shown here is derived from an EMBL/GenBank/DDBJ whole genome shotgun (WGS) entry which is preliminary data.</text>
</comment>
<dbReference type="Gene3D" id="3.40.630.30">
    <property type="match status" value="1"/>
</dbReference>
<evidence type="ECO:0000313" key="5">
    <source>
        <dbReference type="Proteomes" id="UP001596203"/>
    </source>
</evidence>
<evidence type="ECO:0000259" key="3">
    <source>
        <dbReference type="PROSITE" id="PS51186"/>
    </source>
</evidence>
<proteinExistence type="predicted"/>
<dbReference type="PANTHER" id="PTHR43877">
    <property type="entry name" value="AMINOALKYLPHOSPHONATE N-ACETYLTRANSFERASE-RELATED-RELATED"/>
    <property type="match status" value="1"/>
</dbReference>
<gene>
    <name evidence="4" type="ORF">ACFP2T_45195</name>
</gene>
<dbReference type="EMBL" id="JBHSPR010000085">
    <property type="protein sequence ID" value="MFC6023339.1"/>
    <property type="molecule type" value="Genomic_DNA"/>
</dbReference>
<dbReference type="InterPro" id="IPR000182">
    <property type="entry name" value="GNAT_dom"/>
</dbReference>
<dbReference type="InterPro" id="IPR016181">
    <property type="entry name" value="Acyl_CoA_acyltransferase"/>
</dbReference>
<keyword evidence="2 4" id="KW-0012">Acyltransferase</keyword>
<dbReference type="EC" id="2.3.1.-" evidence="4"/>
<name>A0ABW1KNC7_9ACTN</name>
<keyword evidence="1 4" id="KW-0808">Transferase</keyword>
<dbReference type="GO" id="GO:0016746">
    <property type="term" value="F:acyltransferase activity"/>
    <property type="evidence" value="ECO:0007669"/>
    <property type="project" value="UniProtKB-KW"/>
</dbReference>
<dbReference type="InterPro" id="IPR050832">
    <property type="entry name" value="Bact_Acetyltransf"/>
</dbReference>
<evidence type="ECO:0000313" key="4">
    <source>
        <dbReference type="EMBL" id="MFC6023339.1"/>
    </source>
</evidence>
<feature type="domain" description="N-acetyltransferase" evidence="3">
    <location>
        <begin position="7"/>
        <end position="146"/>
    </location>
</feature>
<dbReference type="RefSeq" id="WP_377433451.1">
    <property type="nucleotide sequence ID" value="NZ_JBHSPR010000085.1"/>
</dbReference>
<dbReference type="CDD" id="cd04301">
    <property type="entry name" value="NAT_SF"/>
    <property type="match status" value="1"/>
</dbReference>
<sequence length="146" mass="16351">MSRQRELVLRPATVAEIPAVLELWRSAAENAHRPTDTAGAVEVLLARDPDALISAWSGPELVGTVVAGWDGWRCHLYRLAVAPEHRRQGIAGALIEAAEDRCRRLGGTRIDAMVLDDNHTAHRAWESHGYRRQAEWSRWIKPMSTD</sequence>
<dbReference type="PROSITE" id="PS51186">
    <property type="entry name" value="GNAT"/>
    <property type="match status" value="1"/>
</dbReference>